<dbReference type="Proteomes" id="UP000002296">
    <property type="component" value="Unassembled WGS sequence"/>
</dbReference>
<evidence type="ECO:0000313" key="2">
    <source>
        <dbReference type="Proteomes" id="UP000002296"/>
    </source>
</evidence>
<evidence type="ECO:0000313" key="1">
    <source>
        <dbReference type="EMBL" id="EAN92147.1"/>
    </source>
</evidence>
<gene>
    <name evidence="1" type="ORF">Tc00.1047053510297.119</name>
</gene>
<accession>Q4DHY4</accession>
<dbReference type="RefSeq" id="XP_813998.1">
    <property type="nucleotide sequence ID" value="XM_808905.1"/>
</dbReference>
<comment type="caution">
    <text evidence="1">The sequence shown here is derived from an EMBL/GenBank/DDBJ whole genome shotgun (WGS) entry which is preliminary data.</text>
</comment>
<dbReference type="GeneID" id="3545463"/>
<name>Q4DHY4_TRYCC</name>
<sequence>MFGSEQFRQRFSVGGGGNPAGAATPFMMMYGVCPKTNGVASTYSNQLLATTNNTAFQRPYGFHVNGYGANYTAPHEEEDTEGLFEVHDSHWKVSI</sequence>
<keyword evidence="2" id="KW-1185">Reference proteome</keyword>
<dbReference type="AlphaFoldDB" id="Q4DHY4"/>
<reference evidence="1 2" key="1">
    <citation type="journal article" date="2005" name="Science">
        <title>The genome sequence of Trypanosoma cruzi, etiologic agent of Chagas disease.</title>
        <authorList>
            <person name="El-Sayed N.M."/>
            <person name="Myler P.J."/>
            <person name="Bartholomeu D.C."/>
            <person name="Nilsson D."/>
            <person name="Aggarwal G."/>
            <person name="Tran A.N."/>
            <person name="Ghedin E."/>
            <person name="Worthey E.A."/>
            <person name="Delcher A.L."/>
            <person name="Blandin G."/>
            <person name="Westenberger S.J."/>
            <person name="Caler E."/>
            <person name="Cerqueira G.C."/>
            <person name="Branche C."/>
            <person name="Haas B."/>
            <person name="Anupama A."/>
            <person name="Arner E."/>
            <person name="Aslund L."/>
            <person name="Attipoe P."/>
            <person name="Bontempi E."/>
            <person name="Bringaud F."/>
            <person name="Burton P."/>
            <person name="Cadag E."/>
            <person name="Campbell D.A."/>
            <person name="Carrington M."/>
            <person name="Crabtree J."/>
            <person name="Darban H."/>
            <person name="da Silveira J.F."/>
            <person name="de Jong P."/>
            <person name="Edwards K."/>
            <person name="Englund P.T."/>
            <person name="Fazelina G."/>
            <person name="Feldblyum T."/>
            <person name="Ferella M."/>
            <person name="Frasch A.C."/>
            <person name="Gull K."/>
            <person name="Horn D."/>
            <person name="Hou L."/>
            <person name="Huang Y."/>
            <person name="Kindlund E."/>
            <person name="Klingbeil M."/>
            <person name="Kluge S."/>
            <person name="Koo H."/>
            <person name="Lacerda D."/>
            <person name="Levin M.J."/>
            <person name="Lorenzi H."/>
            <person name="Louie T."/>
            <person name="Machado C.R."/>
            <person name="McCulloch R."/>
            <person name="McKenna A."/>
            <person name="Mizuno Y."/>
            <person name="Mottram J.C."/>
            <person name="Nelson S."/>
            <person name="Ochaya S."/>
            <person name="Osoegawa K."/>
            <person name="Pai G."/>
            <person name="Parsons M."/>
            <person name="Pentony M."/>
            <person name="Pettersson U."/>
            <person name="Pop M."/>
            <person name="Ramirez J.L."/>
            <person name="Rinta J."/>
            <person name="Robertson L."/>
            <person name="Salzberg S.L."/>
            <person name="Sanchez D.O."/>
            <person name="Seyler A."/>
            <person name="Sharma R."/>
            <person name="Shetty J."/>
            <person name="Simpson A.J."/>
            <person name="Sisk E."/>
            <person name="Tammi M.T."/>
            <person name="Tarleton R."/>
            <person name="Teixeira S."/>
            <person name="Van Aken S."/>
            <person name="Vogt C."/>
            <person name="Ward P.N."/>
            <person name="Wickstead B."/>
            <person name="Wortman J."/>
            <person name="White O."/>
            <person name="Fraser C.M."/>
            <person name="Stuart K.D."/>
            <person name="Andersson B."/>
        </authorList>
    </citation>
    <scope>NUCLEOTIDE SEQUENCE [LARGE SCALE GENOMIC DNA]</scope>
    <source>
        <strain evidence="1 2">CL Brener</strain>
    </source>
</reference>
<organism evidence="1 2">
    <name type="scientific">Trypanosoma cruzi (strain CL Brener)</name>
    <dbReference type="NCBI Taxonomy" id="353153"/>
    <lineage>
        <taxon>Eukaryota</taxon>
        <taxon>Discoba</taxon>
        <taxon>Euglenozoa</taxon>
        <taxon>Kinetoplastea</taxon>
        <taxon>Metakinetoplastina</taxon>
        <taxon>Trypanosomatida</taxon>
        <taxon>Trypanosomatidae</taxon>
        <taxon>Trypanosoma</taxon>
        <taxon>Schizotrypanum</taxon>
    </lineage>
</organism>
<proteinExistence type="predicted"/>
<dbReference type="EMBL" id="AAHK01000460">
    <property type="protein sequence ID" value="EAN92147.1"/>
    <property type="molecule type" value="Genomic_DNA"/>
</dbReference>
<protein>
    <submittedName>
        <fullName evidence="1">Uncharacterized protein</fullName>
    </submittedName>
</protein>
<dbReference type="InParanoid" id="Q4DHY4"/>
<dbReference type="KEGG" id="tcr:510297.119"/>
<feature type="non-terminal residue" evidence="1">
    <location>
        <position position="95"/>
    </location>
</feature>
<dbReference type="PaxDb" id="353153-Q4DHY4"/>